<dbReference type="EMBL" id="BAAADO010000002">
    <property type="protein sequence ID" value="GAA0485391.1"/>
    <property type="molecule type" value="Genomic_DNA"/>
</dbReference>
<dbReference type="RefSeq" id="WP_343837947.1">
    <property type="nucleotide sequence ID" value="NZ_BAAADO010000002.1"/>
</dbReference>
<protein>
    <submittedName>
        <fullName evidence="1">Uncharacterized protein</fullName>
    </submittedName>
</protein>
<sequence>MPNERMKNKLIEVIDNQLQMDEPKCTKTNLDRLINAGYTEQEAKEKIGTVLVEEMYDVMKQQTPFDEERYCRKLGKL</sequence>
<proteinExistence type="predicted"/>
<organism evidence="1 2">
    <name type="scientific">Salinibacillus aidingensis</name>
    <dbReference type="NCBI Taxonomy" id="237684"/>
    <lineage>
        <taxon>Bacteria</taxon>
        <taxon>Bacillati</taxon>
        <taxon>Bacillota</taxon>
        <taxon>Bacilli</taxon>
        <taxon>Bacillales</taxon>
        <taxon>Bacillaceae</taxon>
        <taxon>Salinibacillus</taxon>
    </lineage>
</organism>
<evidence type="ECO:0000313" key="1">
    <source>
        <dbReference type="EMBL" id="GAA0485391.1"/>
    </source>
</evidence>
<keyword evidence="2" id="KW-1185">Reference proteome</keyword>
<dbReference type="Proteomes" id="UP001500880">
    <property type="component" value="Unassembled WGS sequence"/>
</dbReference>
<name>A0ABN1AWM3_9BACI</name>
<reference evidence="1 2" key="1">
    <citation type="journal article" date="2019" name="Int. J. Syst. Evol. Microbiol.">
        <title>The Global Catalogue of Microorganisms (GCM) 10K type strain sequencing project: providing services to taxonomists for standard genome sequencing and annotation.</title>
        <authorList>
            <consortium name="The Broad Institute Genomics Platform"/>
            <consortium name="The Broad Institute Genome Sequencing Center for Infectious Disease"/>
            <person name="Wu L."/>
            <person name="Ma J."/>
        </authorList>
    </citation>
    <scope>NUCLEOTIDE SEQUENCE [LARGE SCALE GENOMIC DNA]</scope>
    <source>
        <strain evidence="1 2">JCM 12389</strain>
    </source>
</reference>
<evidence type="ECO:0000313" key="2">
    <source>
        <dbReference type="Proteomes" id="UP001500880"/>
    </source>
</evidence>
<accession>A0ABN1AWM3</accession>
<gene>
    <name evidence="1" type="ORF">GCM10008986_08340</name>
</gene>
<comment type="caution">
    <text evidence="1">The sequence shown here is derived from an EMBL/GenBank/DDBJ whole genome shotgun (WGS) entry which is preliminary data.</text>
</comment>